<protein>
    <submittedName>
        <fullName evidence="2">SGNH/GDSL hydrolase family protein</fullName>
    </submittedName>
</protein>
<dbReference type="InterPro" id="IPR036514">
    <property type="entry name" value="SGNH_hydro_sf"/>
</dbReference>
<accession>A0ABV7EQ92</accession>
<dbReference type="PANTHER" id="PTHR43784">
    <property type="entry name" value="GDSL-LIKE LIPASE/ACYLHYDROLASE, PUTATIVE (AFU_ORTHOLOGUE AFUA_2G00820)-RELATED"/>
    <property type="match status" value="1"/>
</dbReference>
<keyword evidence="2" id="KW-0378">Hydrolase</keyword>
<dbReference type="PANTHER" id="PTHR43784:SF2">
    <property type="entry name" value="GDSL-LIKE LIPASE_ACYLHYDROLASE, PUTATIVE (AFU_ORTHOLOGUE AFUA_2G00820)-RELATED"/>
    <property type="match status" value="1"/>
</dbReference>
<dbReference type="Proteomes" id="UP001595462">
    <property type="component" value="Unassembled WGS sequence"/>
</dbReference>
<name>A0ABV7EQ92_9GAMM</name>
<sequence>MATALLAVAACSDSEKSVDIGGADSSEAMTWVATWGASPQVLPILLSGPDVMPAQFTDQTIRMIARISKGGPRIRVRLDNTFGTAPLSVGAAHVALHADAADIVDGTDQTLRFDGSTDVTVAVGESILSDPIDLDVPDLSELVVSLYLPEMTTATSGHSLGVQTTYVSTPGDFSSAATFPVASTSTSRYFLSGIEVETTADTRAIVTLGDSITDGFASTVDANNRWPDQLAEKLFQEIGRRDLTIVNEGISGNRVLNDIIGPNALSRLDRDVLTPPGATFVTLLEGINDIGFPELGQEEVSADDIIQGYREIIARAHTACLTIYGATLTPFEGAGYYTAAGETKRQTVNDFIRNSGEFDGVIDFDAAVRDPANPTTLLPAYDSGDHLHPSDAGYEAMAQSIDLGLFDEPVQCVTAQAA</sequence>
<dbReference type="InterPro" id="IPR053140">
    <property type="entry name" value="GDSL_Rv0518-like"/>
</dbReference>
<dbReference type="Pfam" id="PF13472">
    <property type="entry name" value="Lipase_GDSL_2"/>
    <property type="match status" value="1"/>
</dbReference>
<dbReference type="Gene3D" id="3.40.50.1110">
    <property type="entry name" value="SGNH hydrolase"/>
    <property type="match status" value="1"/>
</dbReference>
<dbReference type="GO" id="GO:0016787">
    <property type="term" value="F:hydrolase activity"/>
    <property type="evidence" value="ECO:0007669"/>
    <property type="project" value="UniProtKB-KW"/>
</dbReference>
<reference evidence="3" key="1">
    <citation type="journal article" date="2019" name="Int. J. Syst. Evol. Microbiol.">
        <title>The Global Catalogue of Microorganisms (GCM) 10K type strain sequencing project: providing services to taxonomists for standard genome sequencing and annotation.</title>
        <authorList>
            <consortium name="The Broad Institute Genomics Platform"/>
            <consortium name="The Broad Institute Genome Sequencing Center for Infectious Disease"/>
            <person name="Wu L."/>
            <person name="Ma J."/>
        </authorList>
    </citation>
    <scope>NUCLEOTIDE SEQUENCE [LARGE SCALE GENOMIC DNA]</scope>
    <source>
        <strain evidence="3">KCTC 52640</strain>
    </source>
</reference>
<proteinExistence type="predicted"/>
<evidence type="ECO:0000259" key="1">
    <source>
        <dbReference type="Pfam" id="PF13472"/>
    </source>
</evidence>
<dbReference type="RefSeq" id="WP_380689971.1">
    <property type="nucleotide sequence ID" value="NZ_JBHRSS010000004.1"/>
</dbReference>
<evidence type="ECO:0000313" key="2">
    <source>
        <dbReference type="EMBL" id="MFC3104645.1"/>
    </source>
</evidence>
<dbReference type="SUPFAM" id="SSF52266">
    <property type="entry name" value="SGNH hydrolase"/>
    <property type="match status" value="1"/>
</dbReference>
<dbReference type="InterPro" id="IPR013830">
    <property type="entry name" value="SGNH_hydro"/>
</dbReference>
<gene>
    <name evidence="2" type="ORF">ACFOSU_12200</name>
</gene>
<organism evidence="2 3">
    <name type="scientific">Salinisphaera aquimarina</name>
    <dbReference type="NCBI Taxonomy" id="2094031"/>
    <lineage>
        <taxon>Bacteria</taxon>
        <taxon>Pseudomonadati</taxon>
        <taxon>Pseudomonadota</taxon>
        <taxon>Gammaproteobacteria</taxon>
        <taxon>Salinisphaerales</taxon>
        <taxon>Salinisphaeraceae</taxon>
        <taxon>Salinisphaera</taxon>
    </lineage>
</organism>
<dbReference type="CDD" id="cd01830">
    <property type="entry name" value="XynE_like"/>
    <property type="match status" value="1"/>
</dbReference>
<feature type="domain" description="SGNH hydrolase-type esterase" evidence="1">
    <location>
        <begin position="208"/>
        <end position="396"/>
    </location>
</feature>
<evidence type="ECO:0000313" key="3">
    <source>
        <dbReference type="Proteomes" id="UP001595462"/>
    </source>
</evidence>
<comment type="caution">
    <text evidence="2">The sequence shown here is derived from an EMBL/GenBank/DDBJ whole genome shotgun (WGS) entry which is preliminary data.</text>
</comment>
<keyword evidence="3" id="KW-1185">Reference proteome</keyword>
<dbReference type="EMBL" id="JBHRSS010000004">
    <property type="protein sequence ID" value="MFC3104645.1"/>
    <property type="molecule type" value="Genomic_DNA"/>
</dbReference>